<organism evidence="1 2">
    <name type="scientific">Corchorus capsularis</name>
    <name type="common">Jute</name>
    <dbReference type="NCBI Taxonomy" id="210143"/>
    <lineage>
        <taxon>Eukaryota</taxon>
        <taxon>Viridiplantae</taxon>
        <taxon>Streptophyta</taxon>
        <taxon>Embryophyta</taxon>
        <taxon>Tracheophyta</taxon>
        <taxon>Spermatophyta</taxon>
        <taxon>Magnoliopsida</taxon>
        <taxon>eudicotyledons</taxon>
        <taxon>Gunneridae</taxon>
        <taxon>Pentapetalae</taxon>
        <taxon>rosids</taxon>
        <taxon>malvids</taxon>
        <taxon>Malvales</taxon>
        <taxon>Malvaceae</taxon>
        <taxon>Grewioideae</taxon>
        <taxon>Apeibeae</taxon>
        <taxon>Corchorus</taxon>
    </lineage>
</organism>
<keyword evidence="2" id="KW-1185">Reference proteome</keyword>
<accession>A0A1R3HCG3</accession>
<reference evidence="1 2" key="1">
    <citation type="submission" date="2013-09" db="EMBL/GenBank/DDBJ databases">
        <title>Corchorus capsularis genome sequencing.</title>
        <authorList>
            <person name="Alam M."/>
            <person name="Haque M.S."/>
            <person name="Islam M.S."/>
            <person name="Emdad E.M."/>
            <person name="Islam M.M."/>
            <person name="Ahmed B."/>
            <person name="Halim A."/>
            <person name="Hossen Q.M.M."/>
            <person name="Hossain M.Z."/>
            <person name="Ahmed R."/>
            <person name="Khan M.M."/>
            <person name="Islam R."/>
            <person name="Rashid M.M."/>
            <person name="Khan S.A."/>
            <person name="Rahman M.S."/>
            <person name="Alam M."/>
        </authorList>
    </citation>
    <scope>NUCLEOTIDE SEQUENCE [LARGE SCALE GENOMIC DNA]</scope>
    <source>
        <strain evidence="2">cv. CVL-1</strain>
        <tissue evidence="1">Whole seedling</tissue>
    </source>
</reference>
<dbReference type="EMBL" id="AWWV01012287">
    <property type="protein sequence ID" value="OMO68020.1"/>
    <property type="molecule type" value="Genomic_DNA"/>
</dbReference>
<gene>
    <name evidence="1" type="ORF">CCACVL1_20130</name>
</gene>
<sequence length="41" mass="4407">MGEEGKMMETKEPKSFDLIPRNVVKTGKTGGNVACNHISTA</sequence>
<protein>
    <submittedName>
        <fullName evidence="1">Uncharacterized protein</fullName>
    </submittedName>
</protein>
<comment type="caution">
    <text evidence="1">The sequence shown here is derived from an EMBL/GenBank/DDBJ whole genome shotgun (WGS) entry which is preliminary data.</text>
</comment>
<dbReference type="AlphaFoldDB" id="A0A1R3HCG3"/>
<evidence type="ECO:0000313" key="1">
    <source>
        <dbReference type="EMBL" id="OMO68020.1"/>
    </source>
</evidence>
<name>A0A1R3HCG3_COCAP</name>
<proteinExistence type="predicted"/>
<dbReference type="Gramene" id="OMO68020">
    <property type="protein sequence ID" value="OMO68020"/>
    <property type="gene ID" value="CCACVL1_20130"/>
</dbReference>
<dbReference type="Proteomes" id="UP000188268">
    <property type="component" value="Unassembled WGS sequence"/>
</dbReference>
<evidence type="ECO:0000313" key="2">
    <source>
        <dbReference type="Proteomes" id="UP000188268"/>
    </source>
</evidence>